<gene>
    <name evidence="6" type="ORF">HYPBUDRAFT_158204</name>
</gene>
<dbReference type="AlphaFoldDB" id="A0A1E4RG61"/>
<dbReference type="EMBL" id="KV454543">
    <property type="protein sequence ID" value="ODV66211.1"/>
    <property type="molecule type" value="Genomic_DNA"/>
</dbReference>
<feature type="domain" description="F-box" evidence="5">
    <location>
        <begin position="268"/>
        <end position="314"/>
    </location>
</feature>
<keyword evidence="7" id="KW-1185">Reference proteome</keyword>
<sequence length="764" mass="85196">MSSNNLPATFPLQGIPATYDCRMVNGSSKLSDSWLHNEYQKLSLISPDNRNSVRESRKRIRNVGDREVGDDIILGDRDSTESCDDMIISDTDTNSQISGFGNGSGSVSNSGLNLATMGAPTPLSNSFAIRENSLIHPPKRRLTSVVSANAGANQDQHISVHPRTPNALDSPTNTPVSDIDEQPQQLPLPSPSASPVQSGQDKPAVFDPIENALSNTPTTQQELLDLIVNLSGYLHESNKNNLIFQLLQGANRSSLSSFNGIIHDSLKRDLISNLPLEISYNILSLLDCKSLLSASLVCTNWNKIIDNADIWTQLIKKDKLLNDDDAIDEELANPRKLINEWAADPNYHLKNMNIAQFLYKKRSIILRRWMTPWYQPKRISVPSQGSNVVTCLQHDDEKIITGIDDKLINIYSTKTGELLKVLKGHEGGVWALKYTGNTLVSGSTDRSVRVWNIKTGKCTHVFRGHTSTVRCLDILHPVKIGKNDKGEDIIFPEVPLLVTGSRDHNLHVWKLPLDNENDPDLYKLQQVYDSTETTNNPYLVAVLTGHSQSVRSVTGYGNIIVSGSYDTTVRVWDLLEENKCKFILEGHSDRIYSTALNFQTKRCYSGSMDSSINVWDIEKGELLYSLEGHSSLVGLLELSDDYLVSAAADSTLRVWDPQSPENFSKLKGHSNAITCFQHDSLRVVSGSERMLKLWNIETGQFVRDLLADITGGIWQVRFDVNRCVAAVQRTRGENEETFIEILDFSVPPSRESFNDGRKIDLPRK</sequence>
<dbReference type="InterPro" id="IPR001810">
    <property type="entry name" value="F-box_dom"/>
</dbReference>
<evidence type="ECO:0000313" key="6">
    <source>
        <dbReference type="EMBL" id="ODV66211.1"/>
    </source>
</evidence>
<feature type="repeat" description="WD" evidence="3">
    <location>
        <begin position="422"/>
        <end position="461"/>
    </location>
</feature>
<dbReference type="SUPFAM" id="SSF50978">
    <property type="entry name" value="WD40 repeat-like"/>
    <property type="match status" value="1"/>
</dbReference>
<feature type="repeat" description="WD" evidence="3">
    <location>
        <begin position="543"/>
        <end position="574"/>
    </location>
</feature>
<dbReference type="PROSITE" id="PS00678">
    <property type="entry name" value="WD_REPEATS_1"/>
    <property type="match status" value="3"/>
</dbReference>
<dbReference type="PROSITE" id="PS50082">
    <property type="entry name" value="WD_REPEATS_2"/>
    <property type="match status" value="4"/>
</dbReference>
<evidence type="ECO:0000259" key="5">
    <source>
        <dbReference type="PROSITE" id="PS50181"/>
    </source>
</evidence>
<dbReference type="PANTHER" id="PTHR19849:SF1">
    <property type="entry name" value="F-BOX_WD REPEAT-CONTAINING PROTEIN 7"/>
    <property type="match status" value="1"/>
</dbReference>
<protein>
    <submittedName>
        <fullName evidence="6">WD40 repeat-like protein</fullName>
    </submittedName>
</protein>
<evidence type="ECO:0000256" key="1">
    <source>
        <dbReference type="ARBA" id="ARBA00022574"/>
    </source>
</evidence>
<name>A0A1E4RG61_9ASCO</name>
<dbReference type="GO" id="GO:0010992">
    <property type="term" value="P:ubiquitin recycling"/>
    <property type="evidence" value="ECO:0007669"/>
    <property type="project" value="TreeGrafter"/>
</dbReference>
<organism evidence="6 7">
    <name type="scientific">Hyphopichia burtonii NRRL Y-1933</name>
    <dbReference type="NCBI Taxonomy" id="984485"/>
    <lineage>
        <taxon>Eukaryota</taxon>
        <taxon>Fungi</taxon>
        <taxon>Dikarya</taxon>
        <taxon>Ascomycota</taxon>
        <taxon>Saccharomycotina</taxon>
        <taxon>Pichiomycetes</taxon>
        <taxon>Debaryomycetaceae</taxon>
        <taxon>Hyphopichia</taxon>
    </lineage>
</organism>
<dbReference type="PROSITE" id="PS50294">
    <property type="entry name" value="WD_REPEATS_REGION"/>
    <property type="match status" value="4"/>
</dbReference>
<dbReference type="PANTHER" id="PTHR19849">
    <property type="entry name" value="PHOSPHOLIPASE A-2-ACTIVATING PROTEIN"/>
    <property type="match status" value="1"/>
</dbReference>
<evidence type="ECO:0000313" key="7">
    <source>
        <dbReference type="Proteomes" id="UP000095085"/>
    </source>
</evidence>
<dbReference type="GO" id="GO:0043161">
    <property type="term" value="P:proteasome-mediated ubiquitin-dependent protein catabolic process"/>
    <property type="evidence" value="ECO:0007669"/>
    <property type="project" value="TreeGrafter"/>
</dbReference>
<evidence type="ECO:0000256" key="4">
    <source>
        <dbReference type="SAM" id="MobiDB-lite"/>
    </source>
</evidence>
<dbReference type="Pfam" id="PF16856">
    <property type="entry name" value="CDC4_D"/>
    <property type="match status" value="1"/>
</dbReference>
<keyword evidence="1 3" id="KW-0853">WD repeat</keyword>
<dbReference type="SMART" id="SM00320">
    <property type="entry name" value="WD40"/>
    <property type="match status" value="7"/>
</dbReference>
<proteinExistence type="predicted"/>
<dbReference type="RefSeq" id="XP_020075278.1">
    <property type="nucleotide sequence ID" value="XM_020222353.1"/>
</dbReference>
<dbReference type="InterPro" id="IPR020472">
    <property type="entry name" value="WD40_PAC1"/>
</dbReference>
<feature type="repeat" description="WD" evidence="3">
    <location>
        <begin position="626"/>
        <end position="665"/>
    </location>
</feature>
<dbReference type="STRING" id="984485.A0A1E4RG61"/>
<dbReference type="OrthoDB" id="190105at2759"/>
<dbReference type="SUPFAM" id="SSF81383">
    <property type="entry name" value="F-box domain"/>
    <property type="match status" value="1"/>
</dbReference>
<dbReference type="CDD" id="cd00200">
    <property type="entry name" value="WD40"/>
    <property type="match status" value="1"/>
</dbReference>
<dbReference type="InterPro" id="IPR036047">
    <property type="entry name" value="F-box-like_dom_sf"/>
</dbReference>
<keyword evidence="2" id="KW-0677">Repeat</keyword>
<dbReference type="GeneID" id="30996902"/>
<reference evidence="7" key="1">
    <citation type="submission" date="2016-05" db="EMBL/GenBank/DDBJ databases">
        <title>Comparative genomics of biotechnologically important yeasts.</title>
        <authorList>
            <consortium name="DOE Joint Genome Institute"/>
            <person name="Riley R."/>
            <person name="Haridas S."/>
            <person name="Wolfe K.H."/>
            <person name="Lopes M.R."/>
            <person name="Hittinger C.T."/>
            <person name="Goker M."/>
            <person name="Salamov A."/>
            <person name="Wisecaver J."/>
            <person name="Long T.M."/>
            <person name="Aerts A.L."/>
            <person name="Barry K."/>
            <person name="Choi C."/>
            <person name="Clum A."/>
            <person name="Coughlan A.Y."/>
            <person name="Deshpande S."/>
            <person name="Douglass A.P."/>
            <person name="Hanson S.J."/>
            <person name="Klenk H.-P."/>
            <person name="Labutti K."/>
            <person name="Lapidus A."/>
            <person name="Lindquist E."/>
            <person name="Lipzen A."/>
            <person name="Meier-Kolthoff J.P."/>
            <person name="Ohm R.A."/>
            <person name="Otillar R.P."/>
            <person name="Pangilinan J."/>
            <person name="Peng Y."/>
            <person name="Rokas A."/>
            <person name="Rosa C.A."/>
            <person name="Scheuner C."/>
            <person name="Sibirny A.A."/>
            <person name="Slot J.C."/>
            <person name="Stielow J.B."/>
            <person name="Sun H."/>
            <person name="Kurtzman C.P."/>
            <person name="Blackwell M."/>
            <person name="Grigoriev I.V."/>
            <person name="Jeffries T.W."/>
        </authorList>
    </citation>
    <scope>NUCLEOTIDE SEQUENCE [LARGE SCALE GENOMIC DNA]</scope>
    <source>
        <strain evidence="7">NRRL Y-1933</strain>
    </source>
</reference>
<dbReference type="Pfam" id="PF00400">
    <property type="entry name" value="WD40"/>
    <property type="match status" value="6"/>
</dbReference>
<dbReference type="Pfam" id="PF12937">
    <property type="entry name" value="F-box-like"/>
    <property type="match status" value="1"/>
</dbReference>
<dbReference type="GO" id="GO:0005634">
    <property type="term" value="C:nucleus"/>
    <property type="evidence" value="ECO:0007669"/>
    <property type="project" value="TreeGrafter"/>
</dbReference>
<dbReference type="Gene3D" id="1.20.1280.50">
    <property type="match status" value="1"/>
</dbReference>
<feature type="compositionally biased region" description="Polar residues" evidence="4">
    <location>
        <begin position="167"/>
        <end position="176"/>
    </location>
</feature>
<evidence type="ECO:0000256" key="2">
    <source>
        <dbReference type="ARBA" id="ARBA00022737"/>
    </source>
</evidence>
<feature type="repeat" description="WD" evidence="3">
    <location>
        <begin position="584"/>
        <end position="625"/>
    </location>
</feature>
<dbReference type="InterPro" id="IPR001680">
    <property type="entry name" value="WD40_rpt"/>
</dbReference>
<dbReference type="PRINTS" id="PR00320">
    <property type="entry name" value="GPROTEINBRPT"/>
</dbReference>
<dbReference type="SMART" id="SM00256">
    <property type="entry name" value="FBOX"/>
    <property type="match status" value="1"/>
</dbReference>
<dbReference type="GO" id="GO:0005737">
    <property type="term" value="C:cytoplasm"/>
    <property type="evidence" value="ECO:0007669"/>
    <property type="project" value="TreeGrafter"/>
</dbReference>
<dbReference type="GO" id="GO:0043130">
    <property type="term" value="F:ubiquitin binding"/>
    <property type="evidence" value="ECO:0007669"/>
    <property type="project" value="TreeGrafter"/>
</dbReference>
<dbReference type="InterPro" id="IPR019775">
    <property type="entry name" value="WD40_repeat_CS"/>
</dbReference>
<dbReference type="InterPro" id="IPR015943">
    <property type="entry name" value="WD40/YVTN_repeat-like_dom_sf"/>
</dbReference>
<dbReference type="Proteomes" id="UP000095085">
    <property type="component" value="Unassembled WGS sequence"/>
</dbReference>
<dbReference type="InterPro" id="IPR031740">
    <property type="entry name" value="Cdc4_D"/>
</dbReference>
<dbReference type="Gene3D" id="2.130.10.10">
    <property type="entry name" value="YVTN repeat-like/Quinoprotein amine dehydrogenase"/>
    <property type="match status" value="1"/>
</dbReference>
<feature type="region of interest" description="Disordered" evidence="4">
    <location>
        <begin position="152"/>
        <end position="204"/>
    </location>
</feature>
<accession>A0A1E4RG61</accession>
<dbReference type="PROSITE" id="PS50181">
    <property type="entry name" value="FBOX"/>
    <property type="match status" value="1"/>
</dbReference>
<dbReference type="InterPro" id="IPR036322">
    <property type="entry name" value="WD40_repeat_dom_sf"/>
</dbReference>
<evidence type="ECO:0000256" key="3">
    <source>
        <dbReference type="PROSITE-ProRule" id="PRU00221"/>
    </source>
</evidence>